<comment type="caution">
    <text evidence="1">The sequence shown here is derived from an EMBL/GenBank/DDBJ whole genome shotgun (WGS) entry which is preliminary data.</text>
</comment>
<accession>A0A4R7VSY6</accession>
<evidence type="ECO:0000313" key="1">
    <source>
        <dbReference type="EMBL" id="TDV52993.1"/>
    </source>
</evidence>
<proteinExistence type="predicted"/>
<protein>
    <submittedName>
        <fullName evidence="1">Uncharacterized protein</fullName>
    </submittedName>
</protein>
<evidence type="ECO:0000313" key="2">
    <source>
        <dbReference type="Proteomes" id="UP000295804"/>
    </source>
</evidence>
<organism evidence="1 2">
    <name type="scientific">Pseudomonas helmanticensis</name>
    <dbReference type="NCBI Taxonomy" id="1471381"/>
    <lineage>
        <taxon>Bacteria</taxon>
        <taxon>Pseudomonadati</taxon>
        <taxon>Pseudomonadota</taxon>
        <taxon>Gammaproteobacteria</taxon>
        <taxon>Pseudomonadales</taxon>
        <taxon>Pseudomonadaceae</taxon>
        <taxon>Pseudomonas</taxon>
    </lineage>
</organism>
<dbReference type="RefSeq" id="WP_432213858.1">
    <property type="nucleotide sequence ID" value="NZ_SOCQ01000001.1"/>
</dbReference>
<dbReference type="Proteomes" id="UP000295804">
    <property type="component" value="Unassembled WGS sequence"/>
</dbReference>
<reference evidence="1 2" key="1">
    <citation type="submission" date="2019-03" db="EMBL/GenBank/DDBJ databases">
        <title>Genomic analyses of the natural microbiome of Caenorhabditis elegans.</title>
        <authorList>
            <person name="Samuel B."/>
        </authorList>
    </citation>
    <scope>NUCLEOTIDE SEQUENCE [LARGE SCALE GENOMIC DNA]</scope>
    <source>
        <strain evidence="1 2">BIGb0525</strain>
    </source>
</reference>
<sequence>MEQSISGGERVIAEDFELVATIFQLVEAGIVQGYDAFRYRVEWGGNYMEADLAVEKNGSEIWDAETDFNHSKIYALVEKLHEHAVARGEPWKAFVLSYREGEQVKTKFDY</sequence>
<dbReference type="EMBL" id="SOCQ01000001">
    <property type="protein sequence ID" value="TDV52993.1"/>
    <property type="molecule type" value="Genomic_DNA"/>
</dbReference>
<name>A0A4R7VSY6_9PSED</name>
<dbReference type="AlphaFoldDB" id="A0A4R7VSY6"/>
<gene>
    <name evidence="1" type="ORF">EDF87_10158</name>
</gene>